<dbReference type="PRINTS" id="PR01983">
    <property type="entry name" value="NOTCH"/>
</dbReference>
<keyword evidence="3" id="KW-0677">Repeat</keyword>
<feature type="domain" description="EGF-like" evidence="8">
    <location>
        <begin position="108"/>
        <end position="144"/>
    </location>
</feature>
<keyword evidence="1 6" id="KW-0245">EGF-like domain</keyword>
<dbReference type="InterPro" id="IPR000742">
    <property type="entry name" value="EGF"/>
</dbReference>
<dbReference type="EMBL" id="JAAWVN010014332">
    <property type="protein sequence ID" value="MBN3291854.1"/>
    <property type="molecule type" value="Genomic_DNA"/>
</dbReference>
<feature type="domain" description="EGF-like" evidence="8">
    <location>
        <begin position="32"/>
        <end position="68"/>
    </location>
</feature>
<dbReference type="InterPro" id="IPR000152">
    <property type="entry name" value="EGF-type_Asp/Asn_hydroxyl_site"/>
</dbReference>
<dbReference type="InterPro" id="IPR051022">
    <property type="entry name" value="Notch_Cell-Fate_Det"/>
</dbReference>
<feature type="disulfide bond" evidence="6">
    <location>
        <begin position="863"/>
        <end position="872"/>
    </location>
</feature>
<evidence type="ECO:0000256" key="6">
    <source>
        <dbReference type="PROSITE-ProRule" id="PRU00076"/>
    </source>
</evidence>
<keyword evidence="2" id="KW-0732">Signal</keyword>
<dbReference type="PROSITE" id="PS01187">
    <property type="entry name" value="EGF_CA"/>
    <property type="match status" value="7"/>
</dbReference>
<dbReference type="PANTHER" id="PTHR24049">
    <property type="entry name" value="CRUMBS FAMILY MEMBER"/>
    <property type="match status" value="1"/>
</dbReference>
<evidence type="ECO:0000256" key="4">
    <source>
        <dbReference type="ARBA" id="ARBA00023157"/>
    </source>
</evidence>
<feature type="domain" description="EGF-like" evidence="8">
    <location>
        <begin position="535"/>
        <end position="578"/>
    </location>
</feature>
<feature type="domain" description="EGF-like" evidence="8">
    <location>
        <begin position="431"/>
        <end position="471"/>
    </location>
</feature>
<feature type="disulfide bond" evidence="6">
    <location>
        <begin position="134"/>
        <end position="143"/>
    </location>
</feature>
<dbReference type="Gene3D" id="2.10.25.10">
    <property type="entry name" value="Laminin"/>
    <property type="match status" value="19"/>
</dbReference>
<feature type="domain" description="EGF-like" evidence="8">
    <location>
        <begin position="146"/>
        <end position="183"/>
    </location>
</feature>
<dbReference type="SUPFAM" id="SSF57196">
    <property type="entry name" value="EGF/Laminin"/>
    <property type="match status" value="13"/>
</dbReference>
<evidence type="ECO:0000256" key="7">
    <source>
        <dbReference type="SAM" id="Phobius"/>
    </source>
</evidence>
<feature type="disulfide bond" evidence="6">
    <location>
        <begin position="419"/>
        <end position="428"/>
    </location>
</feature>
<dbReference type="PRINTS" id="PR00010">
    <property type="entry name" value="EGFBLOOD"/>
</dbReference>
<dbReference type="CDD" id="cd00054">
    <property type="entry name" value="EGF_CA"/>
    <property type="match status" value="11"/>
</dbReference>
<keyword evidence="7" id="KW-1133">Transmembrane helix</keyword>
<feature type="disulfide bond" evidence="6">
    <location>
        <begin position="938"/>
        <end position="947"/>
    </location>
</feature>
<keyword evidence="4 6" id="KW-1015">Disulfide bond</keyword>
<feature type="disulfide bond" evidence="6">
    <location>
        <begin position="1020"/>
        <end position="1029"/>
    </location>
</feature>
<evidence type="ECO:0000256" key="5">
    <source>
        <dbReference type="ARBA" id="ARBA00023180"/>
    </source>
</evidence>
<dbReference type="Proteomes" id="UP001166052">
    <property type="component" value="Unassembled WGS sequence"/>
</dbReference>
<feature type="disulfide bond" evidence="6">
    <location>
        <begin position="96"/>
        <end position="105"/>
    </location>
</feature>
<dbReference type="InterPro" id="IPR001881">
    <property type="entry name" value="EGF-like_Ca-bd_dom"/>
</dbReference>
<dbReference type="SMART" id="SM00181">
    <property type="entry name" value="EGF"/>
    <property type="match status" value="19"/>
</dbReference>
<evidence type="ECO:0000313" key="10">
    <source>
        <dbReference type="Proteomes" id="UP001166052"/>
    </source>
</evidence>
<feature type="non-terminal residue" evidence="9">
    <location>
        <position position="1157"/>
    </location>
</feature>
<keyword evidence="7" id="KW-0812">Transmembrane</keyword>
<keyword evidence="10" id="KW-1185">Reference proteome</keyword>
<evidence type="ECO:0000256" key="2">
    <source>
        <dbReference type="ARBA" id="ARBA00022729"/>
    </source>
</evidence>
<feature type="disulfide bond" evidence="6">
    <location>
        <begin position="499"/>
        <end position="508"/>
    </location>
</feature>
<dbReference type="InterPro" id="IPR009030">
    <property type="entry name" value="Growth_fac_rcpt_cys_sf"/>
</dbReference>
<feature type="domain" description="EGF-like" evidence="8">
    <location>
        <begin position="1070"/>
        <end position="1107"/>
    </location>
</feature>
<feature type="non-terminal residue" evidence="9">
    <location>
        <position position="1"/>
    </location>
</feature>
<keyword evidence="5" id="KW-0325">Glycoprotein</keyword>
<dbReference type="PROSITE" id="PS00010">
    <property type="entry name" value="ASX_HYDROXYL"/>
    <property type="match status" value="10"/>
</dbReference>
<feature type="domain" description="EGF-like" evidence="8">
    <location>
        <begin position="837"/>
        <end position="873"/>
    </location>
</feature>
<feature type="domain" description="EGF-like" evidence="8">
    <location>
        <begin position="875"/>
        <end position="911"/>
    </location>
</feature>
<feature type="domain" description="EGF-like" evidence="8">
    <location>
        <begin position="1032"/>
        <end position="1068"/>
    </location>
</feature>
<accession>A0ABS2YZD3</accession>
<dbReference type="PROSITE" id="PS00022">
    <property type="entry name" value="EGF_1"/>
    <property type="match status" value="14"/>
</dbReference>
<feature type="domain" description="EGF-like" evidence="8">
    <location>
        <begin position="694"/>
        <end position="740"/>
    </location>
</feature>
<feature type="domain" description="EGF-like" evidence="8">
    <location>
        <begin position="988"/>
        <end position="1030"/>
    </location>
</feature>
<feature type="disulfide bond" evidence="6">
    <location>
        <begin position="976"/>
        <end position="985"/>
    </location>
</feature>
<feature type="disulfide bond" evidence="6">
    <location>
        <begin position="1058"/>
        <end position="1067"/>
    </location>
</feature>
<feature type="domain" description="EGF-like" evidence="8">
    <location>
        <begin position="762"/>
        <end position="790"/>
    </location>
</feature>
<feature type="disulfide bond" evidence="6">
    <location>
        <begin position="568"/>
        <end position="577"/>
    </location>
</feature>
<dbReference type="PROSITE" id="PS50026">
    <property type="entry name" value="EGF_3"/>
    <property type="match status" value="19"/>
</dbReference>
<feature type="transmembrane region" description="Helical" evidence="7">
    <location>
        <begin position="618"/>
        <end position="638"/>
    </location>
</feature>
<feature type="domain" description="EGF-like" evidence="8">
    <location>
        <begin position="654"/>
        <end position="692"/>
    </location>
</feature>
<evidence type="ECO:0000313" key="9">
    <source>
        <dbReference type="EMBL" id="MBN3291854.1"/>
    </source>
</evidence>
<feature type="disulfide bond" evidence="6">
    <location>
        <begin position="682"/>
        <end position="691"/>
    </location>
</feature>
<feature type="domain" description="EGF-like" evidence="8">
    <location>
        <begin position="70"/>
        <end position="106"/>
    </location>
</feature>
<feature type="disulfide bond" evidence="6">
    <location>
        <begin position="58"/>
        <end position="67"/>
    </location>
</feature>
<feature type="disulfide bond" evidence="6">
    <location>
        <begin position="917"/>
        <end position="927"/>
    </location>
</feature>
<feature type="transmembrane region" description="Helical" evidence="7">
    <location>
        <begin position="452"/>
        <end position="470"/>
    </location>
</feature>
<keyword evidence="7" id="KW-0472">Membrane</keyword>
<feature type="disulfide bond" evidence="6">
    <location>
        <begin position="20"/>
        <end position="29"/>
    </location>
</feature>
<dbReference type="SMART" id="SM00179">
    <property type="entry name" value="EGF_CA"/>
    <property type="match status" value="17"/>
</dbReference>
<dbReference type="InterPro" id="IPR018097">
    <property type="entry name" value="EGF_Ca-bd_CS"/>
</dbReference>
<proteinExistence type="predicted"/>
<gene>
    <name evidence="9" type="primary">Egf1</name>
    <name evidence="9" type="ORF">GTO92_0018006</name>
</gene>
<name>A0ABS2YZD3_POLSE</name>
<dbReference type="InterPro" id="IPR013032">
    <property type="entry name" value="EGF-like_CS"/>
</dbReference>
<protein>
    <submittedName>
        <fullName evidence="9">FBP1 protein</fullName>
    </submittedName>
</protein>
<comment type="caution">
    <text evidence="9">The sequence shown here is derived from an EMBL/GenBank/DDBJ whole genome shotgun (WGS) entry which is preliminary data.</text>
</comment>
<feature type="disulfide bond" evidence="6">
    <location>
        <begin position="1074"/>
        <end position="1084"/>
    </location>
</feature>
<organism evidence="9 10">
    <name type="scientific">Polypterus senegalus</name>
    <name type="common">Senegal bichir</name>
    <dbReference type="NCBI Taxonomy" id="55291"/>
    <lineage>
        <taxon>Eukaryota</taxon>
        <taxon>Metazoa</taxon>
        <taxon>Chordata</taxon>
        <taxon>Craniata</taxon>
        <taxon>Vertebrata</taxon>
        <taxon>Euteleostomi</taxon>
        <taxon>Actinopterygii</taxon>
        <taxon>Polypteriformes</taxon>
        <taxon>Polypteridae</taxon>
        <taxon>Polypterus</taxon>
    </lineage>
</organism>
<sequence>PCANGGRCFLDEKARRSCICSPGWTGDNCTDNINECEGNWCQNGGTCEDGVNEYRCLCPSGFTGQFCETDIDYCIGHECSKHSICVDQPSNYTCNCMLGYGGTFCETDINECGSSPCKNGATCKDLVGNFSCQCSSGFKGRTCAENIDDCWTGPCLNGGTCIDLDHDFRCICPSEHKETYKCLISFCNEVWQMFSWSINTVINFSYDLKVLTQDGHPRNVCPDSIISHLHCLSCALLSSTFFFYPSPGQACNWDQVVKHLKHFRVGYKTGQPPPLQGQNREEEDRVAWEEWWCKVESCWSGIMNLNAFGTVLGLWDTGKTCPMAEEKIKACLIFTQGNCERQGGGKILISIKMFLHAMPGMSNYMWPSHRFSCYNRNGEHRFPGLSGKFCETSIDECIKRPCGVLSICKESSDSFSCFCAPGFIGNNCEIEVDECLSDPCHNGATCSDELDAFSYTIFFFSIFFFAGINCEINVNECRSHPCLHNAMCVDLINAYKCVCQPGFTGVQCETDMDECASAPCKNKATCIDQPGPNCEFTACEASHSCENGATCLEETELEVFPFGFRCQCATGFIGLYCEINVNECSSNPCINGYCYDEKRSICIPNYSTVNGQARQRSLFFFLFYSFLLTLLFSFVTFIRCTCPPGWMGTDCSQDVNECQPNPCLNGATCIESAIPGKFQCLCQPSFTGDLCNEDYNACDIQHSPCMHNSTCLTQINGTAACVCQKESGSDPNGLHGIICFTRAHPEWAASLLRFGGDRCEIDINECASSPCWNRGQCVDAVNGYRHPLCLKELPRPLSPWPCVSDAFTLPSSTESECDGRFHCNCTPGFFGTLCELDVNECEEVQCLHGGSCINMPGGFQCSCPPGFSGIRCERAVNECTSAPCLNHGRCIDGVNHYQCLCIQGFTGSNCEENIDECSSSPCLHGSCTDLINEFVCQCEPGWSGERCATDIDECLSSPCFNGGKCYNLVNKYACFCPDGYTGKNCEADVDVCLMETPAFRLCLNEGTCVDGPGSSFYCRCPDGFTGIFCEVEVDECHSSPCLHGAICQDLLDGYHCHCRPGWTGLHCENDINECQDEPCVQGICVQNAAGSGYTCFCRPGFVVRDFSFFFFYCILLLYSKMTSAAASLNFLSFSSTRLSSVCLFPEHRVVEIMGHQV</sequence>
<dbReference type="SUPFAM" id="SSF57184">
    <property type="entry name" value="Growth factor receptor domain"/>
    <property type="match status" value="2"/>
</dbReference>
<dbReference type="Pfam" id="PF12661">
    <property type="entry name" value="hEGF"/>
    <property type="match status" value="2"/>
</dbReference>
<evidence type="ECO:0000256" key="1">
    <source>
        <dbReference type="ARBA" id="ARBA00022536"/>
    </source>
</evidence>
<reference evidence="9" key="1">
    <citation type="journal article" date="2021" name="Cell">
        <title>Tracing the genetic footprints of vertebrate landing in non-teleost ray-finned fishes.</title>
        <authorList>
            <person name="Bi X."/>
            <person name="Wang K."/>
            <person name="Yang L."/>
            <person name="Pan H."/>
            <person name="Jiang H."/>
            <person name="Wei Q."/>
            <person name="Fang M."/>
            <person name="Yu H."/>
            <person name="Zhu C."/>
            <person name="Cai Y."/>
            <person name="He Y."/>
            <person name="Gan X."/>
            <person name="Zeng H."/>
            <person name="Yu D."/>
            <person name="Zhu Y."/>
            <person name="Jiang H."/>
            <person name="Qiu Q."/>
            <person name="Yang H."/>
            <person name="Zhang Y.E."/>
            <person name="Wang W."/>
            <person name="Zhu M."/>
            <person name="He S."/>
            <person name="Zhang G."/>
        </authorList>
    </citation>
    <scope>NUCLEOTIDE SEQUENCE</scope>
    <source>
        <strain evidence="9">Bchr_001</strain>
    </source>
</reference>
<feature type="domain" description="EGF-like" evidence="8">
    <location>
        <begin position="1"/>
        <end position="30"/>
    </location>
</feature>
<comment type="caution">
    <text evidence="6">Lacks conserved residue(s) required for the propagation of feature annotation.</text>
</comment>
<dbReference type="PANTHER" id="PTHR24049:SF22">
    <property type="entry name" value="DROSOPHILA CRUMBS HOMOLOG"/>
    <property type="match status" value="1"/>
</dbReference>
<feature type="disulfide bond" evidence="6">
    <location>
        <begin position="663"/>
        <end position="680"/>
    </location>
</feature>
<feature type="domain" description="EGF-like" evidence="8">
    <location>
        <begin position="950"/>
        <end position="986"/>
    </location>
</feature>
<feature type="domain" description="EGF-like" evidence="8">
    <location>
        <begin position="473"/>
        <end position="509"/>
    </location>
</feature>
<dbReference type="PROSITE" id="PS01186">
    <property type="entry name" value="EGF_2"/>
    <property type="match status" value="14"/>
</dbReference>
<feature type="domain" description="EGF-like" evidence="8">
    <location>
        <begin position="393"/>
        <end position="429"/>
    </location>
</feature>
<dbReference type="Pfam" id="PF00008">
    <property type="entry name" value="EGF"/>
    <property type="match status" value="11"/>
</dbReference>
<evidence type="ECO:0000256" key="3">
    <source>
        <dbReference type="ARBA" id="ARBA00022737"/>
    </source>
</evidence>
<evidence type="ECO:0000259" key="8">
    <source>
        <dbReference type="PROSITE" id="PS50026"/>
    </source>
</evidence>
<feature type="domain" description="EGF-like" evidence="8">
    <location>
        <begin position="913"/>
        <end position="948"/>
    </location>
</feature>
<feature type="disulfide bond" evidence="6">
    <location>
        <begin position="901"/>
        <end position="910"/>
    </location>
</feature>